<evidence type="ECO:0000313" key="1">
    <source>
        <dbReference type="EMBL" id="CAG8591980.1"/>
    </source>
</evidence>
<name>A0A9N9C9A4_9GLOM</name>
<proteinExistence type="predicted"/>
<reference evidence="1" key="1">
    <citation type="submission" date="2021-06" db="EMBL/GenBank/DDBJ databases">
        <authorList>
            <person name="Kallberg Y."/>
            <person name="Tangrot J."/>
            <person name="Rosling A."/>
        </authorList>
    </citation>
    <scope>NUCLEOTIDE SEQUENCE</scope>
    <source>
        <strain evidence="1">CL551</strain>
    </source>
</reference>
<sequence>MTGDGGECNFYCMNSVDRCGVQGCRKREIQDDERTIGCWSEKEAQRPTKGVIALEMTCVSQDLP</sequence>
<dbReference type="Proteomes" id="UP000789342">
    <property type="component" value="Unassembled WGS sequence"/>
</dbReference>
<evidence type="ECO:0000313" key="2">
    <source>
        <dbReference type="Proteomes" id="UP000789342"/>
    </source>
</evidence>
<gene>
    <name evidence="1" type="ORF">AMORRO_LOCUS7387</name>
</gene>
<comment type="caution">
    <text evidence="1">The sequence shown here is derived from an EMBL/GenBank/DDBJ whole genome shotgun (WGS) entry which is preliminary data.</text>
</comment>
<organism evidence="1 2">
    <name type="scientific">Acaulospora morrowiae</name>
    <dbReference type="NCBI Taxonomy" id="94023"/>
    <lineage>
        <taxon>Eukaryota</taxon>
        <taxon>Fungi</taxon>
        <taxon>Fungi incertae sedis</taxon>
        <taxon>Mucoromycota</taxon>
        <taxon>Glomeromycotina</taxon>
        <taxon>Glomeromycetes</taxon>
        <taxon>Diversisporales</taxon>
        <taxon>Acaulosporaceae</taxon>
        <taxon>Acaulospora</taxon>
    </lineage>
</organism>
<accession>A0A9N9C9A4</accession>
<keyword evidence="2" id="KW-1185">Reference proteome</keyword>
<dbReference type="EMBL" id="CAJVPV010005507">
    <property type="protein sequence ID" value="CAG8591980.1"/>
    <property type="molecule type" value="Genomic_DNA"/>
</dbReference>
<protein>
    <submittedName>
        <fullName evidence="1">7966_t:CDS:1</fullName>
    </submittedName>
</protein>
<dbReference type="AlphaFoldDB" id="A0A9N9C9A4"/>